<reference evidence="1 2" key="1">
    <citation type="submission" date="2019-02" db="EMBL/GenBank/DDBJ databases">
        <title>Deep-cultivation of Planctomycetes and their phenomic and genomic characterization uncovers novel biology.</title>
        <authorList>
            <person name="Wiegand S."/>
            <person name="Jogler M."/>
            <person name="Boedeker C."/>
            <person name="Pinto D."/>
            <person name="Vollmers J."/>
            <person name="Rivas-Marin E."/>
            <person name="Kohn T."/>
            <person name="Peeters S.H."/>
            <person name="Heuer A."/>
            <person name="Rast P."/>
            <person name="Oberbeckmann S."/>
            <person name="Bunk B."/>
            <person name="Jeske O."/>
            <person name="Meyerdierks A."/>
            <person name="Storesund J.E."/>
            <person name="Kallscheuer N."/>
            <person name="Luecker S."/>
            <person name="Lage O.M."/>
            <person name="Pohl T."/>
            <person name="Merkel B.J."/>
            <person name="Hornburger P."/>
            <person name="Mueller R.-W."/>
            <person name="Bruemmer F."/>
            <person name="Labrenz M."/>
            <person name="Spormann A.M."/>
            <person name="Op den Camp H."/>
            <person name="Overmann J."/>
            <person name="Amann R."/>
            <person name="Jetten M.S.M."/>
            <person name="Mascher T."/>
            <person name="Medema M.H."/>
            <person name="Devos D.P."/>
            <person name="Kaster A.-K."/>
            <person name="Ovreas L."/>
            <person name="Rohde M."/>
            <person name="Galperin M.Y."/>
            <person name="Jogler C."/>
        </authorList>
    </citation>
    <scope>NUCLEOTIDE SEQUENCE [LARGE SCALE GENOMIC DNA]</scope>
    <source>
        <strain evidence="1 2">Poly30</strain>
    </source>
</reference>
<dbReference type="Proteomes" id="UP000320390">
    <property type="component" value="Chromosome"/>
</dbReference>
<accession>A0A518EXM1</accession>
<dbReference type="AlphaFoldDB" id="A0A518EXM1"/>
<sequence>MSMWEFEGLTEMAVILISQSDLEAAERREFFANLYTLQDRFDCSFTHFRQHQVLEDAQFFFRMDVEQHPDHSANEGYFRALVAKGQDSWITLPSDEGMSSAFYCAGKGRDPRFAQREGIYFDVRSDLWRKCCAEGFLEGLAAESFESWSPPELLGRLLEVALQQPESSLRSSVIKGYHGWAAVAIPEMLRPEVRSNERLQRIRELPELRQILAAPAPEDWIDERLLPTTEAFEYLGPQEADVLRWWLEPYQP</sequence>
<evidence type="ECO:0000313" key="2">
    <source>
        <dbReference type="Proteomes" id="UP000320390"/>
    </source>
</evidence>
<dbReference type="EMBL" id="CP036434">
    <property type="protein sequence ID" value="QDV08817.1"/>
    <property type="molecule type" value="Genomic_DNA"/>
</dbReference>
<proteinExistence type="predicted"/>
<keyword evidence="2" id="KW-1185">Reference proteome</keyword>
<organism evidence="1 2">
    <name type="scientific">Saltatorellus ferox</name>
    <dbReference type="NCBI Taxonomy" id="2528018"/>
    <lineage>
        <taxon>Bacteria</taxon>
        <taxon>Pseudomonadati</taxon>
        <taxon>Planctomycetota</taxon>
        <taxon>Planctomycetia</taxon>
        <taxon>Planctomycetia incertae sedis</taxon>
        <taxon>Saltatorellus</taxon>
    </lineage>
</organism>
<name>A0A518EXM1_9BACT</name>
<evidence type="ECO:0000313" key="1">
    <source>
        <dbReference type="EMBL" id="QDV08817.1"/>
    </source>
</evidence>
<protein>
    <submittedName>
        <fullName evidence="1">Uncharacterized protein</fullName>
    </submittedName>
</protein>
<gene>
    <name evidence="1" type="ORF">Poly30_43720</name>
</gene>